<dbReference type="SUPFAM" id="SSF88659">
    <property type="entry name" value="Sigma3 and sigma4 domains of RNA polymerase sigma factors"/>
    <property type="match status" value="1"/>
</dbReference>
<dbReference type="GO" id="GO:0016987">
    <property type="term" value="F:sigma factor activity"/>
    <property type="evidence" value="ECO:0007669"/>
    <property type="project" value="UniProtKB-KW"/>
</dbReference>
<evidence type="ECO:0000259" key="6">
    <source>
        <dbReference type="Pfam" id="PF04542"/>
    </source>
</evidence>
<keyword evidence="2" id="KW-0805">Transcription regulation</keyword>
<dbReference type="Proteomes" id="UP000033163">
    <property type="component" value="Chromosome I"/>
</dbReference>
<dbReference type="KEGG" id="pri:PRIO_5502"/>
<dbReference type="Pfam" id="PF08281">
    <property type="entry name" value="Sigma70_r4_2"/>
    <property type="match status" value="1"/>
</dbReference>
<evidence type="ECO:0000256" key="3">
    <source>
        <dbReference type="ARBA" id="ARBA00023082"/>
    </source>
</evidence>
<feature type="domain" description="RNA polymerase sigma-70 region 2" evidence="6">
    <location>
        <begin position="22"/>
        <end position="88"/>
    </location>
</feature>
<dbReference type="InterPro" id="IPR013324">
    <property type="entry name" value="RNA_pol_sigma_r3/r4-like"/>
</dbReference>
<evidence type="ECO:0000256" key="5">
    <source>
        <dbReference type="ARBA" id="ARBA00023163"/>
    </source>
</evidence>
<evidence type="ECO:0000313" key="9">
    <source>
        <dbReference type="Proteomes" id="UP000033163"/>
    </source>
</evidence>
<dbReference type="InterPro" id="IPR007627">
    <property type="entry name" value="RNA_pol_sigma70_r2"/>
</dbReference>
<keyword evidence="5" id="KW-0804">Transcription</keyword>
<dbReference type="HOGENOM" id="CLU_047691_3_4_9"/>
<dbReference type="InterPro" id="IPR013325">
    <property type="entry name" value="RNA_pol_sigma_r2"/>
</dbReference>
<evidence type="ECO:0000259" key="7">
    <source>
        <dbReference type="Pfam" id="PF08281"/>
    </source>
</evidence>
<feature type="domain" description="RNA polymerase sigma factor 70 region 4 type 2" evidence="7">
    <location>
        <begin position="119"/>
        <end position="169"/>
    </location>
</feature>
<dbReference type="GO" id="GO:0003677">
    <property type="term" value="F:DNA binding"/>
    <property type="evidence" value="ECO:0007669"/>
    <property type="project" value="UniProtKB-KW"/>
</dbReference>
<evidence type="ECO:0008006" key="10">
    <source>
        <dbReference type="Google" id="ProtNLM"/>
    </source>
</evidence>
<dbReference type="PATRIC" id="fig|1073571.4.peg.5898"/>
<dbReference type="Pfam" id="PF04542">
    <property type="entry name" value="Sigma70_r2"/>
    <property type="match status" value="1"/>
</dbReference>
<dbReference type="InterPro" id="IPR036388">
    <property type="entry name" value="WH-like_DNA-bd_sf"/>
</dbReference>
<dbReference type="NCBIfam" id="TIGR02937">
    <property type="entry name" value="sigma70-ECF"/>
    <property type="match status" value="1"/>
</dbReference>
<gene>
    <name evidence="8" type="ORF">PRIO_5502</name>
</gene>
<dbReference type="STRING" id="483937.AMQ84_18515"/>
<reference evidence="9" key="1">
    <citation type="submission" date="2015-03" db="EMBL/GenBank/DDBJ databases">
        <authorList>
            <person name="Wibberg D."/>
        </authorList>
    </citation>
    <scope>NUCLEOTIDE SEQUENCE [LARGE SCALE GENOMIC DNA]</scope>
</reference>
<evidence type="ECO:0000313" key="8">
    <source>
        <dbReference type="EMBL" id="CQR57889.1"/>
    </source>
</evidence>
<dbReference type="Gene3D" id="1.10.1740.10">
    <property type="match status" value="1"/>
</dbReference>
<dbReference type="RefSeq" id="WP_046505563.1">
    <property type="nucleotide sequence ID" value="NZ_LN831776.1"/>
</dbReference>
<proteinExistence type="inferred from homology"/>
<evidence type="ECO:0000256" key="2">
    <source>
        <dbReference type="ARBA" id="ARBA00023015"/>
    </source>
</evidence>
<dbReference type="Gene3D" id="1.10.10.10">
    <property type="entry name" value="Winged helix-like DNA-binding domain superfamily/Winged helix DNA-binding domain"/>
    <property type="match status" value="1"/>
</dbReference>
<dbReference type="AlphaFoldDB" id="A0A0E4CYW1"/>
<dbReference type="InterPro" id="IPR013249">
    <property type="entry name" value="RNA_pol_sigma70_r4_t2"/>
</dbReference>
<dbReference type="SUPFAM" id="SSF88946">
    <property type="entry name" value="Sigma2 domain of RNA polymerase sigma factors"/>
    <property type="match status" value="1"/>
</dbReference>
<dbReference type="GO" id="GO:0006352">
    <property type="term" value="P:DNA-templated transcription initiation"/>
    <property type="evidence" value="ECO:0007669"/>
    <property type="project" value="InterPro"/>
</dbReference>
<dbReference type="PANTHER" id="PTHR43133:SF8">
    <property type="entry name" value="RNA POLYMERASE SIGMA FACTOR HI_1459-RELATED"/>
    <property type="match status" value="1"/>
</dbReference>
<name>A0A0E4CYW1_9BACL</name>
<dbReference type="PANTHER" id="PTHR43133">
    <property type="entry name" value="RNA POLYMERASE ECF-TYPE SIGMA FACTO"/>
    <property type="match status" value="1"/>
</dbReference>
<sequence length="182" mass="21311">MYEDNELMARVQAGDKGAYEELVLKHRLKAIAFANSFVCDLYTAEDIVQECFVKVYIHRETYQPSHAFNTYLFTIIRNSCIDYLRSRQASRSFSSEAVPELSDHTTPEEILASRENTKLIYEVLDDLQIDYKTALYLYAVADFSYKDIASIMKKSVPQIKILLYRARKKFKLQYKELMVNEE</sequence>
<evidence type="ECO:0000256" key="4">
    <source>
        <dbReference type="ARBA" id="ARBA00023125"/>
    </source>
</evidence>
<protein>
    <recommendedName>
        <fullName evidence="10">RNA polymerase sigma factor</fullName>
    </recommendedName>
</protein>
<keyword evidence="4" id="KW-0238">DNA-binding</keyword>
<accession>A0A0E4CYW1</accession>
<keyword evidence="3" id="KW-0731">Sigma factor</keyword>
<evidence type="ECO:0000256" key="1">
    <source>
        <dbReference type="ARBA" id="ARBA00010641"/>
    </source>
</evidence>
<dbReference type="EMBL" id="LN831776">
    <property type="protein sequence ID" value="CQR57889.1"/>
    <property type="molecule type" value="Genomic_DNA"/>
</dbReference>
<organism evidence="8 9">
    <name type="scientific">Paenibacillus riograndensis SBR5</name>
    <dbReference type="NCBI Taxonomy" id="1073571"/>
    <lineage>
        <taxon>Bacteria</taxon>
        <taxon>Bacillati</taxon>
        <taxon>Bacillota</taxon>
        <taxon>Bacilli</taxon>
        <taxon>Bacillales</taxon>
        <taxon>Paenibacillaceae</taxon>
        <taxon>Paenibacillus</taxon>
        <taxon>Paenibacillus sonchi group</taxon>
    </lineage>
</organism>
<dbReference type="InterPro" id="IPR014284">
    <property type="entry name" value="RNA_pol_sigma-70_dom"/>
</dbReference>
<dbReference type="InterPro" id="IPR039425">
    <property type="entry name" value="RNA_pol_sigma-70-like"/>
</dbReference>
<comment type="similarity">
    <text evidence="1">Belongs to the sigma-70 factor family. ECF subfamily.</text>
</comment>